<evidence type="ECO:0000256" key="2">
    <source>
        <dbReference type="SAM" id="MobiDB-lite"/>
    </source>
</evidence>
<feature type="region of interest" description="Disordered" evidence="2">
    <location>
        <begin position="672"/>
        <end position="715"/>
    </location>
</feature>
<feature type="compositionally biased region" description="Low complexity" evidence="2">
    <location>
        <begin position="1191"/>
        <end position="1200"/>
    </location>
</feature>
<name>A0AAD6UF88_9AGAR</name>
<protein>
    <submittedName>
        <fullName evidence="3">Uncharacterized protein</fullName>
    </submittedName>
</protein>
<feature type="compositionally biased region" description="Basic and acidic residues" evidence="2">
    <location>
        <begin position="94"/>
        <end position="121"/>
    </location>
</feature>
<feature type="compositionally biased region" description="Acidic residues" evidence="2">
    <location>
        <begin position="1220"/>
        <end position="1234"/>
    </location>
</feature>
<keyword evidence="1" id="KW-0175">Coiled coil</keyword>
<gene>
    <name evidence="3" type="ORF">B0H15DRAFT_819811</name>
</gene>
<evidence type="ECO:0000313" key="3">
    <source>
        <dbReference type="EMBL" id="KAJ7099302.1"/>
    </source>
</evidence>
<feature type="region of interest" description="Disordered" evidence="2">
    <location>
        <begin position="751"/>
        <end position="784"/>
    </location>
</feature>
<comment type="caution">
    <text evidence="3">The sequence shown here is derived from an EMBL/GenBank/DDBJ whole genome shotgun (WGS) entry which is preliminary data.</text>
</comment>
<organism evidence="3 4">
    <name type="scientific">Mycena belliarum</name>
    <dbReference type="NCBI Taxonomy" id="1033014"/>
    <lineage>
        <taxon>Eukaryota</taxon>
        <taxon>Fungi</taxon>
        <taxon>Dikarya</taxon>
        <taxon>Basidiomycota</taxon>
        <taxon>Agaricomycotina</taxon>
        <taxon>Agaricomycetes</taxon>
        <taxon>Agaricomycetidae</taxon>
        <taxon>Agaricales</taxon>
        <taxon>Marasmiineae</taxon>
        <taxon>Mycenaceae</taxon>
        <taxon>Mycena</taxon>
    </lineage>
</organism>
<dbReference type="EMBL" id="JARJCN010000007">
    <property type="protein sequence ID" value="KAJ7099302.1"/>
    <property type="molecule type" value="Genomic_DNA"/>
</dbReference>
<feature type="region of interest" description="Disordered" evidence="2">
    <location>
        <begin position="38"/>
        <end position="81"/>
    </location>
</feature>
<feature type="coiled-coil region" evidence="1">
    <location>
        <begin position="1109"/>
        <end position="1171"/>
    </location>
</feature>
<feature type="region of interest" description="Disordered" evidence="2">
    <location>
        <begin position="221"/>
        <end position="240"/>
    </location>
</feature>
<feature type="region of interest" description="Disordered" evidence="2">
    <location>
        <begin position="934"/>
        <end position="960"/>
    </location>
</feature>
<feature type="region of interest" description="Disordered" evidence="2">
    <location>
        <begin position="334"/>
        <end position="398"/>
    </location>
</feature>
<feature type="region of interest" description="Disordered" evidence="2">
    <location>
        <begin position="1175"/>
        <end position="1255"/>
    </location>
</feature>
<evidence type="ECO:0000313" key="4">
    <source>
        <dbReference type="Proteomes" id="UP001222325"/>
    </source>
</evidence>
<evidence type="ECO:0000256" key="1">
    <source>
        <dbReference type="SAM" id="Coils"/>
    </source>
</evidence>
<reference evidence="3" key="1">
    <citation type="submission" date="2023-03" db="EMBL/GenBank/DDBJ databases">
        <title>Massive genome expansion in bonnet fungi (Mycena s.s.) driven by repeated elements and novel gene families across ecological guilds.</title>
        <authorList>
            <consortium name="Lawrence Berkeley National Laboratory"/>
            <person name="Harder C.B."/>
            <person name="Miyauchi S."/>
            <person name="Viragh M."/>
            <person name="Kuo A."/>
            <person name="Thoen E."/>
            <person name="Andreopoulos B."/>
            <person name="Lu D."/>
            <person name="Skrede I."/>
            <person name="Drula E."/>
            <person name="Henrissat B."/>
            <person name="Morin E."/>
            <person name="Kohler A."/>
            <person name="Barry K."/>
            <person name="LaButti K."/>
            <person name="Morin E."/>
            <person name="Salamov A."/>
            <person name="Lipzen A."/>
            <person name="Mereny Z."/>
            <person name="Hegedus B."/>
            <person name="Baldrian P."/>
            <person name="Stursova M."/>
            <person name="Weitz H."/>
            <person name="Taylor A."/>
            <person name="Grigoriev I.V."/>
            <person name="Nagy L.G."/>
            <person name="Martin F."/>
            <person name="Kauserud H."/>
        </authorList>
    </citation>
    <scope>NUCLEOTIDE SEQUENCE</scope>
    <source>
        <strain evidence="3">CBHHK173m</strain>
    </source>
</reference>
<dbReference type="Proteomes" id="UP001222325">
    <property type="component" value="Unassembled WGS sequence"/>
</dbReference>
<accession>A0AAD6UF88</accession>
<feature type="region of interest" description="Disordered" evidence="2">
    <location>
        <begin position="93"/>
        <end position="125"/>
    </location>
</feature>
<keyword evidence="4" id="KW-1185">Reference proteome</keyword>
<feature type="compositionally biased region" description="Low complexity" evidence="2">
    <location>
        <begin position="1210"/>
        <end position="1219"/>
    </location>
</feature>
<feature type="compositionally biased region" description="Basic and acidic residues" evidence="2">
    <location>
        <begin position="56"/>
        <end position="67"/>
    </location>
</feature>
<proteinExistence type="predicted"/>
<sequence>MRASLRPLAARYAPSQLLRYLPGVRNLAGVLRPQTSRMFATTSTPPPGPEPAWDATDERNLMGHQDDGAPDATLAGASKHPFGRKAVALKAKALRSERERQRLGWKQKDPTASIEDSHSGDTDGATLLQELSEAARRDRRRARRALRNFKEGKGALLDEAYAAKAHTLKWPHHAVLSALSKSRIQLAIAKKALLRDTSSFVEADEPSASLIDSHFGEADGATGAYSAEEPSEAALGARERSRARKRLRKEVEGFVLNPASSSDAEADTPKSLKNSMLRALAKSRIQLTVAKKLLTVDSSISVEADEITALKAEIKTYERLFTKAFDYIAKATATDPEEAPNTAPIELDFDFNRQPPDPRSPAGGRQSRFRSGTSSAAVVEEEWDATPTFPGRPPRLPMPPRFFRLPHSQAPTLAQMHERLSPPPERPSLRKFESPCTSVALFSLPATTTLADLGRIALRAGAPPEAVFGVQLWVKTGAQDEQDGKRAFELGGTIHFADHKTASAFAAAPLVLEVGPPARASGDVAPADDDARTQVRVFPPAEDADTWPSRRVKQLAAALSRKDGRAVRTLLEGAVVEECGAELNTPRLPRILLADLQALLKRRPDAEKVQDAELGAGLQVDVVEGEEPAADANTEELSAAPELDADGAAPALAPAGTLETALELDTGADPQPELTAQVEDSDPLVESGQTVSESDPGAETPAEMQVQEEETDPLTDANAEELSAAPELEAEGAAPAGSLETALELDAGAAPQPVSQAQADNSDPFVESGQNVSESDPGADTPAETAPTVHAVHTLELPSDIGADPLPETAIDTDEVLIEAADPFEGPPVETAAHSVHELAADLEETGGLRSVPFLESGPVADVDADLDDIFPTAGDPPLAQMAHNGLDNAMAQPSNLVVVAMSLSFHQQFSPSILASYTSRGVTRWLALRVPGPSLPGRAPAPKSEAVNPEPAAPEDDEHADPVTALYAHALRKALARERALEAELRDVRAKQAEALRTEAVARVRADFCPFGALEGVWVRAARVPVTVADGEEPIWKQELHALVGFADAHAASRARTLLPVQVPAYAGAMLRFVREPWREALDPAYKGGTGADHEVSVLGGAREGWARRLQRERAAEASARVRELERERERGAATGTWGLERLSEVKERLRRMQRRAERERALAAERERERAAYQARTHVVSSVTSEVAGSDSDSSDSGSDSDSDSDSDSSSSSSGSDSDSDTEGMEVAEAEAADMPHSDAGDAQPKIPYVARF</sequence>
<dbReference type="AlphaFoldDB" id="A0AAD6UF88"/>